<evidence type="ECO:0000313" key="2">
    <source>
        <dbReference type="Proteomes" id="UP000356253"/>
    </source>
</evidence>
<protein>
    <submittedName>
        <fullName evidence="1">Uncharacterized protein</fullName>
    </submittedName>
</protein>
<organism evidence="1 2">
    <name type="scientific">Mesonia oceanica</name>
    <dbReference type="NCBI Taxonomy" id="2687242"/>
    <lineage>
        <taxon>Bacteria</taxon>
        <taxon>Pseudomonadati</taxon>
        <taxon>Bacteroidota</taxon>
        <taxon>Flavobacteriia</taxon>
        <taxon>Flavobacteriales</taxon>
        <taxon>Flavobacteriaceae</taxon>
        <taxon>Mesonia</taxon>
    </lineage>
</organism>
<gene>
    <name evidence="1" type="ORF">FVB9532_00267</name>
</gene>
<comment type="caution">
    <text evidence="1">The sequence shown here is derived from an EMBL/GenBank/DDBJ whole genome shotgun (WGS) entry which is preliminary data.</text>
</comment>
<evidence type="ECO:0000313" key="1">
    <source>
        <dbReference type="EMBL" id="VVU99017.1"/>
    </source>
</evidence>
<sequence>MKNLFLVILIAFSSICSAQMFSPQTKEVTEKFFPDVEVEINTPAFHKKKGFTTYKEMMNFLQPLVDQHPEEVQLKFIGKSQRGLEIPMLTFNKASDTSEKDKVRVWIQAGIHGDEPASTEGILYLIQQLLTNKEYQHLLDRLEIGIVPMANIDGFNDQVRDAKNGLDLNRDQTKLNASESIYLKQAFSDFKAEVALDFHEYRPFRRDFVHYREYGVTNPYDVMFLYSGNLNVPKNLREFTEDTFVANAKSLLKENNLRAYNYFSTSDCEGYTCYNLGSVNARSSATSYALANTISTLIEVRGVGLGKTSFKRRVMTTFLVAKAYLETAYNHPEEVKKEIEQAVNSRAEVVVKSKRKVSREEMSFIDLAENKLVTEEVILRNALASFPTLTRERPTAYLILPTQEKLIKRLKVLGLEVEQLSSPKTLEVESYEITDYYRDSNKYEKVHRQKVSVATHTITKTFPKGTYVVYLDQKNAGLAIETLEPEAANSFLSYDVIATQKGEELPYYRYLTPQKL</sequence>
<reference evidence="1" key="1">
    <citation type="submission" date="2019-09" db="EMBL/GenBank/DDBJ databases">
        <authorList>
            <person name="Rodrigo-Torres L."/>
            <person name="Arahal R. D."/>
            <person name="Lucena T."/>
        </authorList>
    </citation>
    <scope>NUCLEOTIDE SEQUENCE</scope>
    <source>
        <strain evidence="1">ISS653</strain>
    </source>
</reference>
<dbReference type="EMBL" id="CABVMM010000001">
    <property type="protein sequence ID" value="VVU99017.1"/>
    <property type="molecule type" value="Genomic_DNA"/>
</dbReference>
<proteinExistence type="predicted"/>
<name>A0AC61Y593_9FLAO</name>
<accession>A0AC61Y593</accession>
<dbReference type="Proteomes" id="UP000356253">
    <property type="component" value="Unassembled WGS sequence"/>
</dbReference>
<keyword evidence="2" id="KW-1185">Reference proteome</keyword>